<dbReference type="InterPro" id="IPR051677">
    <property type="entry name" value="AfsR-DnrI-RedD_regulator"/>
</dbReference>
<feature type="DNA-binding region" description="OmpR/PhoB-type" evidence="5">
    <location>
        <begin position="1"/>
        <end position="97"/>
    </location>
</feature>
<feature type="domain" description="OmpR/PhoB-type" evidence="6">
    <location>
        <begin position="1"/>
        <end position="97"/>
    </location>
</feature>
<dbReference type="Proteomes" id="UP000623608">
    <property type="component" value="Unassembled WGS sequence"/>
</dbReference>
<dbReference type="GO" id="GO:0006355">
    <property type="term" value="P:regulation of DNA-templated transcription"/>
    <property type="evidence" value="ECO:0007669"/>
    <property type="project" value="InterPro"/>
</dbReference>
<keyword evidence="8" id="KW-1185">Reference proteome</keyword>
<evidence type="ECO:0000256" key="3">
    <source>
        <dbReference type="ARBA" id="ARBA00023125"/>
    </source>
</evidence>
<sequence>MWKLKVLGPLEIRYDGRPCLLTAPKMREVFALLLLHPNETVSMSAIIREVWDENVPSSAVTTIQTYVYHLRKRLRQTAPHDDSCQLLTQHPGYTLRIPGASLDLTEFTQLVARGQTESEQGRYADAVEHLRQALRLWRGPALDDVSKGHPLETDVARLDEDRIRATELLVAAEMQLGRHREIVPQLQTLVSSYPWNEWFHEQLITALHRSSRRGDALRAYQNARRILDEELGLDPSPQLERLQLEVLAGSAG</sequence>
<accession>A0A919TR58</accession>
<dbReference type="SMART" id="SM00862">
    <property type="entry name" value="Trans_reg_C"/>
    <property type="match status" value="1"/>
</dbReference>
<dbReference type="SUPFAM" id="SSF48452">
    <property type="entry name" value="TPR-like"/>
    <property type="match status" value="1"/>
</dbReference>
<organism evidence="7 8">
    <name type="scientific">Paractinoplanes tereljensis</name>
    <dbReference type="NCBI Taxonomy" id="571912"/>
    <lineage>
        <taxon>Bacteria</taxon>
        <taxon>Bacillati</taxon>
        <taxon>Actinomycetota</taxon>
        <taxon>Actinomycetes</taxon>
        <taxon>Micromonosporales</taxon>
        <taxon>Micromonosporaceae</taxon>
        <taxon>Paractinoplanes</taxon>
    </lineage>
</organism>
<dbReference type="PROSITE" id="PS51755">
    <property type="entry name" value="OMPR_PHOB"/>
    <property type="match status" value="1"/>
</dbReference>
<keyword evidence="3 5" id="KW-0238">DNA-binding</keyword>
<protein>
    <recommendedName>
        <fullName evidence="6">OmpR/PhoB-type domain-containing protein</fullName>
    </recommendedName>
</protein>
<dbReference type="RefSeq" id="WP_203798211.1">
    <property type="nucleotide sequence ID" value="NZ_BOMY01000002.1"/>
</dbReference>
<dbReference type="InterPro" id="IPR016032">
    <property type="entry name" value="Sig_transdc_resp-reg_C-effctor"/>
</dbReference>
<dbReference type="EMBL" id="BOMY01000002">
    <property type="protein sequence ID" value="GIF17782.1"/>
    <property type="molecule type" value="Genomic_DNA"/>
</dbReference>
<evidence type="ECO:0000313" key="7">
    <source>
        <dbReference type="EMBL" id="GIF17782.1"/>
    </source>
</evidence>
<dbReference type="SUPFAM" id="SSF46894">
    <property type="entry name" value="C-terminal effector domain of the bipartite response regulators"/>
    <property type="match status" value="1"/>
</dbReference>
<dbReference type="CDD" id="cd15831">
    <property type="entry name" value="BTAD"/>
    <property type="match status" value="1"/>
</dbReference>
<dbReference type="Pfam" id="PF00486">
    <property type="entry name" value="Trans_reg_C"/>
    <property type="match status" value="1"/>
</dbReference>
<evidence type="ECO:0000259" key="6">
    <source>
        <dbReference type="PROSITE" id="PS51755"/>
    </source>
</evidence>
<dbReference type="InterPro" id="IPR005158">
    <property type="entry name" value="BTAD"/>
</dbReference>
<keyword evidence="4" id="KW-0804">Transcription</keyword>
<reference evidence="7" key="1">
    <citation type="submission" date="2021-01" db="EMBL/GenBank/DDBJ databases">
        <title>Whole genome shotgun sequence of Actinoplanes tereljensis NBRC 105297.</title>
        <authorList>
            <person name="Komaki H."/>
            <person name="Tamura T."/>
        </authorList>
    </citation>
    <scope>NUCLEOTIDE SEQUENCE</scope>
    <source>
        <strain evidence="7">NBRC 105297</strain>
    </source>
</reference>
<evidence type="ECO:0000256" key="5">
    <source>
        <dbReference type="PROSITE-ProRule" id="PRU01091"/>
    </source>
</evidence>
<dbReference type="FunFam" id="1.25.40.10:FF:000222">
    <property type="entry name" value="SARP family transcriptional regulator"/>
    <property type="match status" value="1"/>
</dbReference>
<dbReference type="SMART" id="SM01043">
    <property type="entry name" value="BTAD"/>
    <property type="match status" value="1"/>
</dbReference>
<dbReference type="AlphaFoldDB" id="A0A919TR58"/>
<proteinExistence type="inferred from homology"/>
<dbReference type="Gene3D" id="1.25.40.10">
    <property type="entry name" value="Tetratricopeptide repeat domain"/>
    <property type="match status" value="1"/>
</dbReference>
<dbReference type="InterPro" id="IPR036388">
    <property type="entry name" value="WH-like_DNA-bd_sf"/>
</dbReference>
<dbReference type="InterPro" id="IPR001867">
    <property type="entry name" value="OmpR/PhoB-type_DNA-bd"/>
</dbReference>
<dbReference type="Pfam" id="PF03704">
    <property type="entry name" value="BTAD"/>
    <property type="match status" value="1"/>
</dbReference>
<dbReference type="Gene3D" id="1.10.10.10">
    <property type="entry name" value="Winged helix-like DNA-binding domain superfamily/Winged helix DNA-binding domain"/>
    <property type="match status" value="1"/>
</dbReference>
<evidence type="ECO:0000256" key="1">
    <source>
        <dbReference type="ARBA" id="ARBA00005820"/>
    </source>
</evidence>
<evidence type="ECO:0000256" key="4">
    <source>
        <dbReference type="ARBA" id="ARBA00023163"/>
    </source>
</evidence>
<dbReference type="InterPro" id="IPR011990">
    <property type="entry name" value="TPR-like_helical_dom_sf"/>
</dbReference>
<dbReference type="PANTHER" id="PTHR35807">
    <property type="entry name" value="TRANSCRIPTIONAL REGULATOR REDD-RELATED"/>
    <property type="match status" value="1"/>
</dbReference>
<evidence type="ECO:0000313" key="8">
    <source>
        <dbReference type="Proteomes" id="UP000623608"/>
    </source>
</evidence>
<comment type="caution">
    <text evidence="7">The sequence shown here is derived from an EMBL/GenBank/DDBJ whole genome shotgun (WGS) entry which is preliminary data.</text>
</comment>
<dbReference type="GO" id="GO:0000160">
    <property type="term" value="P:phosphorelay signal transduction system"/>
    <property type="evidence" value="ECO:0007669"/>
    <property type="project" value="InterPro"/>
</dbReference>
<gene>
    <name evidence="7" type="ORF">Ate02nite_05120</name>
</gene>
<name>A0A919TR58_9ACTN</name>
<keyword evidence="2" id="KW-0805">Transcription regulation</keyword>
<dbReference type="PANTHER" id="PTHR35807:SF1">
    <property type="entry name" value="TRANSCRIPTIONAL REGULATOR REDD"/>
    <property type="match status" value="1"/>
</dbReference>
<comment type="similarity">
    <text evidence="1">Belongs to the AfsR/DnrI/RedD regulatory family.</text>
</comment>
<evidence type="ECO:0000256" key="2">
    <source>
        <dbReference type="ARBA" id="ARBA00023015"/>
    </source>
</evidence>
<dbReference type="GO" id="GO:0003677">
    <property type="term" value="F:DNA binding"/>
    <property type="evidence" value="ECO:0007669"/>
    <property type="project" value="UniProtKB-UniRule"/>
</dbReference>